<sequence>MLQMIFIWMLLVSAHRICAHYYGTRCLCPPQLQPPILPHRPCPPPVPCPPLPPSCPPTPALPHVYPSYSTPGLLSPPLQGRNNGYAPPQPYSYSLREKELSNLEKQIKTIEVADEKAHVSPFDTVDVTPVKSVETAPRTRIVPSHVPHIYTPLPESPAYPPNHLGSISLPPSLPNGCIPGYAIASQVQPPSYHIPILQPATQQHQFPSHLEVHFQIASFQAIKENPESSKRKIQKLAEEVFSGDFHVVCSSEDFTYIARSSLFCQAKNGNLSCYAFQTGSIHNNLAEDNIE</sequence>
<evidence type="ECO:0000313" key="3">
    <source>
        <dbReference type="Proteomes" id="UP000887564"/>
    </source>
</evidence>
<keyword evidence="3" id="KW-1185">Reference proteome</keyword>
<organism evidence="3 4">
    <name type="scientific">Parascaris equorum</name>
    <name type="common">Equine roundworm</name>
    <dbReference type="NCBI Taxonomy" id="6256"/>
    <lineage>
        <taxon>Eukaryota</taxon>
        <taxon>Metazoa</taxon>
        <taxon>Ecdysozoa</taxon>
        <taxon>Nematoda</taxon>
        <taxon>Chromadorea</taxon>
        <taxon>Rhabditida</taxon>
        <taxon>Spirurina</taxon>
        <taxon>Ascaridomorpha</taxon>
        <taxon>Ascaridoidea</taxon>
        <taxon>Ascarididae</taxon>
        <taxon>Parascaris</taxon>
    </lineage>
</organism>
<evidence type="ECO:0000256" key="1">
    <source>
        <dbReference type="SAM" id="SignalP"/>
    </source>
</evidence>
<dbReference type="Pfam" id="PF04155">
    <property type="entry name" value="Ground-like"/>
    <property type="match status" value="1"/>
</dbReference>
<feature type="signal peptide" evidence="1">
    <location>
        <begin position="1"/>
        <end position="19"/>
    </location>
</feature>
<proteinExistence type="predicted"/>
<feature type="chain" id="PRO_5036803699" evidence="1">
    <location>
        <begin position="20"/>
        <end position="291"/>
    </location>
</feature>
<dbReference type="AlphaFoldDB" id="A0A914SCM9"/>
<dbReference type="WBParaSite" id="PEQ_0001184101-mRNA-1">
    <property type="protein sequence ID" value="PEQ_0001184101-mRNA-1"/>
    <property type="gene ID" value="PEQ_0001184101"/>
</dbReference>
<accession>A0A914SCM9</accession>
<name>A0A914SCM9_PAREQ</name>
<keyword evidence="1" id="KW-0732">Signal</keyword>
<evidence type="ECO:0000259" key="2">
    <source>
        <dbReference type="Pfam" id="PF04155"/>
    </source>
</evidence>
<reference evidence="4" key="1">
    <citation type="submission" date="2022-11" db="UniProtKB">
        <authorList>
            <consortium name="WormBaseParasite"/>
        </authorList>
    </citation>
    <scope>IDENTIFICATION</scope>
</reference>
<dbReference type="Proteomes" id="UP000887564">
    <property type="component" value="Unplaced"/>
</dbReference>
<evidence type="ECO:0000313" key="4">
    <source>
        <dbReference type="WBParaSite" id="PEQ_0001184101-mRNA-1"/>
    </source>
</evidence>
<feature type="domain" description="Ground-like" evidence="2">
    <location>
        <begin position="220"/>
        <end position="276"/>
    </location>
</feature>
<dbReference type="InterPro" id="IPR007284">
    <property type="entry name" value="Ground-like_dom"/>
</dbReference>
<protein>
    <submittedName>
        <fullName evidence="4">Ground-like domain-containing protein</fullName>
    </submittedName>
</protein>